<evidence type="ECO:0000256" key="5">
    <source>
        <dbReference type="ARBA" id="ARBA00022857"/>
    </source>
</evidence>
<dbReference type="InParanoid" id="A0A0C3IEC0"/>
<dbReference type="InterPro" id="IPR000960">
    <property type="entry name" value="Flavin_mOase"/>
</dbReference>
<name>A0A0C3IEC0_PISTI</name>
<evidence type="ECO:0000256" key="2">
    <source>
        <dbReference type="ARBA" id="ARBA00009183"/>
    </source>
</evidence>
<dbReference type="GO" id="GO:0050661">
    <property type="term" value="F:NADP binding"/>
    <property type="evidence" value="ECO:0007669"/>
    <property type="project" value="InterPro"/>
</dbReference>
<proteinExistence type="inferred from homology"/>
<dbReference type="STRING" id="870435.A0A0C3IEC0"/>
<dbReference type="AlphaFoldDB" id="A0A0C3IEC0"/>
<dbReference type="EMBL" id="KN832069">
    <property type="protein sequence ID" value="KIN95372.1"/>
    <property type="molecule type" value="Genomic_DNA"/>
</dbReference>
<accession>A0A0C3IEC0</accession>
<evidence type="ECO:0008006" key="9">
    <source>
        <dbReference type="Google" id="ProtNLM"/>
    </source>
</evidence>
<dbReference type="GO" id="GO:0004499">
    <property type="term" value="F:N,N-dimethylaniline monooxygenase activity"/>
    <property type="evidence" value="ECO:0007669"/>
    <property type="project" value="InterPro"/>
</dbReference>
<evidence type="ECO:0000256" key="4">
    <source>
        <dbReference type="ARBA" id="ARBA00022827"/>
    </source>
</evidence>
<dbReference type="Proteomes" id="UP000054217">
    <property type="component" value="Unassembled WGS sequence"/>
</dbReference>
<evidence type="ECO:0000313" key="8">
    <source>
        <dbReference type="Proteomes" id="UP000054217"/>
    </source>
</evidence>
<reference evidence="7 8" key="1">
    <citation type="submission" date="2014-04" db="EMBL/GenBank/DDBJ databases">
        <authorList>
            <consortium name="DOE Joint Genome Institute"/>
            <person name="Kuo A."/>
            <person name="Kohler A."/>
            <person name="Costa M.D."/>
            <person name="Nagy L.G."/>
            <person name="Floudas D."/>
            <person name="Copeland A."/>
            <person name="Barry K.W."/>
            <person name="Cichocki N."/>
            <person name="Veneault-Fourrey C."/>
            <person name="LaButti K."/>
            <person name="Lindquist E.A."/>
            <person name="Lipzen A."/>
            <person name="Lundell T."/>
            <person name="Morin E."/>
            <person name="Murat C."/>
            <person name="Sun H."/>
            <person name="Tunlid A."/>
            <person name="Henrissat B."/>
            <person name="Grigoriev I.V."/>
            <person name="Hibbett D.S."/>
            <person name="Martin F."/>
            <person name="Nordberg H.P."/>
            <person name="Cantor M.N."/>
            <person name="Hua S.X."/>
        </authorList>
    </citation>
    <scope>NUCLEOTIDE SEQUENCE [LARGE SCALE GENOMIC DNA]</scope>
    <source>
        <strain evidence="7 8">Marx 270</strain>
    </source>
</reference>
<dbReference type="GO" id="GO:0050660">
    <property type="term" value="F:flavin adenine dinucleotide binding"/>
    <property type="evidence" value="ECO:0007669"/>
    <property type="project" value="InterPro"/>
</dbReference>
<dbReference type="PRINTS" id="PR00370">
    <property type="entry name" value="FMOXYGENASE"/>
</dbReference>
<keyword evidence="5" id="KW-0521">NADP</keyword>
<protein>
    <recommendedName>
        <fullName evidence="9">FAD/NAD(P)-binding domain-containing protein</fullName>
    </recommendedName>
</protein>
<dbReference type="Pfam" id="PF00743">
    <property type="entry name" value="FMO-like"/>
    <property type="match status" value="2"/>
</dbReference>
<evidence type="ECO:0000256" key="6">
    <source>
        <dbReference type="ARBA" id="ARBA00023002"/>
    </source>
</evidence>
<sequence length="416" mass="47350">MMTYPAFPFPPGTPLFPLHEYIERYHRDYATLHGLWPYVKFNHTVLSSSWVGTPQAGRWEIVVEDRNGDRVERSFDHLVVANGHNHEPHIVVFPGQEAWLENAKGGPEREILHSVWYRDPNQYVNRTVIVVGGGASGVDIASQVSQYAHKVYLSVRSSLLEAPIGPVEMKPGISHFTSNDVVFMDGSAVRGVDAVLLATGFDLRMPLLEESGEVIVKPGSKESDGRRLTTNLRYLFPLHKHIFSLSESYPTNALAFIGLPIFSFSCSLDTAQSIYASSIIANGSLLESRTELLNQLADSEEDLRSRGYDPYYIGHRMVDNSTFDYQENLIDTLRSKGGLPDQNTTFVEPWRREGVYYWSNVKRGWKRLEALGLAEKWLEGVESEEEWVELMRRVNAWQKDWETVHQVTIPDDKLMY</sequence>
<dbReference type="PANTHER" id="PTHR23023">
    <property type="entry name" value="DIMETHYLANILINE MONOOXYGENASE"/>
    <property type="match status" value="1"/>
</dbReference>
<keyword evidence="4" id="KW-0274">FAD</keyword>
<evidence type="ECO:0000313" key="7">
    <source>
        <dbReference type="EMBL" id="KIN95372.1"/>
    </source>
</evidence>
<evidence type="ECO:0000256" key="1">
    <source>
        <dbReference type="ARBA" id="ARBA00001974"/>
    </source>
</evidence>
<dbReference type="SUPFAM" id="SSF51905">
    <property type="entry name" value="FAD/NAD(P)-binding domain"/>
    <property type="match status" value="1"/>
</dbReference>
<evidence type="ECO:0000256" key="3">
    <source>
        <dbReference type="ARBA" id="ARBA00022630"/>
    </source>
</evidence>
<reference evidence="8" key="2">
    <citation type="submission" date="2015-01" db="EMBL/GenBank/DDBJ databases">
        <title>Evolutionary Origins and Diversification of the Mycorrhizal Mutualists.</title>
        <authorList>
            <consortium name="DOE Joint Genome Institute"/>
            <consortium name="Mycorrhizal Genomics Consortium"/>
            <person name="Kohler A."/>
            <person name="Kuo A."/>
            <person name="Nagy L.G."/>
            <person name="Floudas D."/>
            <person name="Copeland A."/>
            <person name="Barry K.W."/>
            <person name="Cichocki N."/>
            <person name="Veneault-Fourrey C."/>
            <person name="LaButti K."/>
            <person name="Lindquist E.A."/>
            <person name="Lipzen A."/>
            <person name="Lundell T."/>
            <person name="Morin E."/>
            <person name="Murat C."/>
            <person name="Riley R."/>
            <person name="Ohm R."/>
            <person name="Sun H."/>
            <person name="Tunlid A."/>
            <person name="Henrissat B."/>
            <person name="Grigoriev I.V."/>
            <person name="Hibbett D.S."/>
            <person name="Martin F."/>
        </authorList>
    </citation>
    <scope>NUCLEOTIDE SEQUENCE [LARGE SCALE GENOMIC DNA]</scope>
    <source>
        <strain evidence="8">Marx 270</strain>
    </source>
</reference>
<dbReference type="OrthoDB" id="66881at2759"/>
<gene>
    <name evidence="7" type="ORF">M404DRAFT_1007507</name>
</gene>
<dbReference type="InterPro" id="IPR020946">
    <property type="entry name" value="Flavin_mOase-like"/>
</dbReference>
<comment type="similarity">
    <text evidence="2">Belongs to the FMO family.</text>
</comment>
<comment type="cofactor">
    <cofactor evidence="1">
        <name>FAD</name>
        <dbReference type="ChEBI" id="CHEBI:57692"/>
    </cofactor>
</comment>
<dbReference type="FunFam" id="3.50.50.60:FF:000023">
    <property type="entry name" value="Dimethylaniline monooxygenase [N-oxide-forming]"/>
    <property type="match status" value="1"/>
</dbReference>
<keyword evidence="6" id="KW-0560">Oxidoreductase</keyword>
<keyword evidence="8" id="KW-1185">Reference proteome</keyword>
<dbReference type="InterPro" id="IPR036188">
    <property type="entry name" value="FAD/NAD-bd_sf"/>
</dbReference>
<dbReference type="InterPro" id="IPR050346">
    <property type="entry name" value="FMO-like"/>
</dbReference>
<dbReference type="Gene3D" id="3.50.50.60">
    <property type="entry name" value="FAD/NAD(P)-binding domain"/>
    <property type="match status" value="2"/>
</dbReference>
<dbReference type="HOGENOM" id="CLU_006909_5_1_1"/>
<organism evidence="7 8">
    <name type="scientific">Pisolithus tinctorius Marx 270</name>
    <dbReference type="NCBI Taxonomy" id="870435"/>
    <lineage>
        <taxon>Eukaryota</taxon>
        <taxon>Fungi</taxon>
        <taxon>Dikarya</taxon>
        <taxon>Basidiomycota</taxon>
        <taxon>Agaricomycotina</taxon>
        <taxon>Agaricomycetes</taxon>
        <taxon>Agaricomycetidae</taxon>
        <taxon>Boletales</taxon>
        <taxon>Sclerodermatineae</taxon>
        <taxon>Pisolithaceae</taxon>
        <taxon>Pisolithus</taxon>
    </lineage>
</organism>
<keyword evidence="3" id="KW-0285">Flavoprotein</keyword>